<evidence type="ECO:0000313" key="1">
    <source>
        <dbReference type="EMBL" id="MER5174106.1"/>
    </source>
</evidence>
<sequence>MFAARSKSSARGFLLAKLHRSAAWRKFIFESNEERKCLLVSFSQREVVDIWDQLPRVPFRDAAGKLRYHVFDYLLLFETGFKLALAVKPSALVERNCFEKELALIKAQLPKRFADDALLVTENSYSEAEVRNAELLHMFRGIEDAEADAAVVEVLRGLNGSTSVQQVVKATGLKGRAYRAVFRAIFDGAVEADLSQHITERSILMLPEVR</sequence>
<evidence type="ECO:0008006" key="3">
    <source>
        <dbReference type="Google" id="ProtNLM"/>
    </source>
</evidence>
<dbReference type="RefSeq" id="WP_350939369.1">
    <property type="nucleotide sequence ID" value="NZ_JAYWLC010000065.1"/>
</dbReference>
<dbReference type="EMBL" id="JAYWLC010000065">
    <property type="protein sequence ID" value="MER5174106.1"/>
    <property type="molecule type" value="Genomic_DNA"/>
</dbReference>
<protein>
    <recommendedName>
        <fullName evidence="3">TnsA endonuclease N-terminal domain-containing protein</fullName>
    </recommendedName>
</protein>
<keyword evidence="2" id="KW-1185">Reference proteome</keyword>
<proteinExistence type="predicted"/>
<evidence type="ECO:0000313" key="2">
    <source>
        <dbReference type="Proteomes" id="UP001438953"/>
    </source>
</evidence>
<accession>A0ABV1SNF1</accession>
<reference evidence="1 2" key="1">
    <citation type="submission" date="2024-06" db="EMBL/GenBank/DDBJ databases">
        <title>Thioclava kandeliae sp. nov. from a rhizosphere soil sample of Kandelia candel in a mangrove.</title>
        <authorList>
            <person name="Mu T."/>
        </authorList>
    </citation>
    <scope>NUCLEOTIDE SEQUENCE [LARGE SCALE GENOMIC DNA]</scope>
    <source>
        <strain evidence="1 2">CPCC 100088</strain>
    </source>
</reference>
<name>A0ABV1SNF1_9RHOB</name>
<gene>
    <name evidence="1" type="ORF">VSX56_20465</name>
</gene>
<organism evidence="1 2">
    <name type="scientific">Thioclava kandeliae</name>
    <dbReference type="NCBI Taxonomy" id="3070818"/>
    <lineage>
        <taxon>Bacteria</taxon>
        <taxon>Pseudomonadati</taxon>
        <taxon>Pseudomonadota</taxon>
        <taxon>Alphaproteobacteria</taxon>
        <taxon>Rhodobacterales</taxon>
        <taxon>Paracoccaceae</taxon>
        <taxon>Thioclava</taxon>
    </lineage>
</organism>
<dbReference type="Proteomes" id="UP001438953">
    <property type="component" value="Unassembled WGS sequence"/>
</dbReference>
<comment type="caution">
    <text evidence="1">The sequence shown here is derived from an EMBL/GenBank/DDBJ whole genome shotgun (WGS) entry which is preliminary data.</text>
</comment>